<proteinExistence type="predicted"/>
<dbReference type="OrthoDB" id="720983at2759"/>
<gene>
    <name evidence="2" type="primary">LOC123074015</name>
</gene>
<dbReference type="EnsemblPlants" id="TraesCS3D02G083500.1">
    <property type="protein sequence ID" value="TraesCS3D02G083500.1"/>
    <property type="gene ID" value="TraesCS3D02G083500"/>
</dbReference>
<dbReference type="Gramene" id="TraesCS3D03G0164100.1">
    <property type="protein sequence ID" value="TraesCS3D03G0164100.1.CDS"/>
    <property type="gene ID" value="TraesCS3D03G0164100"/>
</dbReference>
<reference evidence="2" key="1">
    <citation type="submission" date="2018-08" db="EMBL/GenBank/DDBJ databases">
        <authorList>
            <person name="Rossello M."/>
        </authorList>
    </citation>
    <scope>NUCLEOTIDE SEQUENCE [LARGE SCALE GENOMIC DNA]</scope>
    <source>
        <strain evidence="2">cv. Chinese Spring</strain>
    </source>
</reference>
<evidence type="ECO:0000313" key="3">
    <source>
        <dbReference type="Proteomes" id="UP000019116"/>
    </source>
</evidence>
<dbReference type="Proteomes" id="UP000019116">
    <property type="component" value="Chromosome 3D"/>
</dbReference>
<dbReference type="Gramene" id="TraesCLE_scaffold_066000_01G000200.1">
    <property type="protein sequence ID" value="TraesCLE_scaffold_066000_01G000200.1"/>
    <property type="gene ID" value="TraesCLE_scaffold_066000_01G000200"/>
</dbReference>
<keyword evidence="3" id="KW-1185">Reference proteome</keyword>
<evidence type="ECO:0000256" key="1">
    <source>
        <dbReference type="SAM" id="Coils"/>
    </source>
</evidence>
<dbReference type="Gramene" id="TraesCAD_scaffold_041162_01G000300.1">
    <property type="protein sequence ID" value="TraesCAD_scaffold_041162_01G000300.1"/>
    <property type="gene ID" value="TraesCAD_scaffold_041162_01G000300"/>
</dbReference>
<name>A0A3B6GQU0_WHEAT</name>
<protein>
    <submittedName>
        <fullName evidence="2">Uncharacterized protein</fullName>
    </submittedName>
</protein>
<dbReference type="Gramene" id="TraesCS3D02G083500.1">
    <property type="protein sequence ID" value="TraesCS3D02G083500.1"/>
    <property type="gene ID" value="TraesCS3D02G083500"/>
</dbReference>
<keyword evidence="1" id="KW-0175">Coiled coil</keyword>
<organism evidence="2">
    <name type="scientific">Triticum aestivum</name>
    <name type="common">Wheat</name>
    <dbReference type="NCBI Taxonomy" id="4565"/>
    <lineage>
        <taxon>Eukaryota</taxon>
        <taxon>Viridiplantae</taxon>
        <taxon>Streptophyta</taxon>
        <taxon>Embryophyta</taxon>
        <taxon>Tracheophyta</taxon>
        <taxon>Spermatophyta</taxon>
        <taxon>Magnoliopsida</taxon>
        <taxon>Liliopsida</taxon>
        <taxon>Poales</taxon>
        <taxon>Poaceae</taxon>
        <taxon>BOP clade</taxon>
        <taxon>Pooideae</taxon>
        <taxon>Triticodae</taxon>
        <taxon>Triticeae</taxon>
        <taxon>Triticinae</taxon>
        <taxon>Triticum</taxon>
    </lineage>
</organism>
<dbReference type="AlphaFoldDB" id="A0A3B6GQU0"/>
<feature type="coiled-coil region" evidence="1">
    <location>
        <begin position="71"/>
        <end position="98"/>
    </location>
</feature>
<evidence type="ECO:0000313" key="2">
    <source>
        <dbReference type="EnsemblPlants" id="TraesCS3D02G083500.1"/>
    </source>
</evidence>
<accession>A0A3B6GQU0</accession>
<dbReference type="Gramene" id="TraesROB_scaffold_047275_01G000300.1">
    <property type="protein sequence ID" value="TraesROB_scaffold_047275_01G000300.1"/>
    <property type="gene ID" value="TraesROB_scaffold_047275_01G000300"/>
</dbReference>
<dbReference type="GeneID" id="123074015"/>
<dbReference type="Gramene" id="TraesPARA_EIv1.0_1068770.1">
    <property type="protein sequence ID" value="TraesPARA_EIv1.0_1068770.1.CDS"/>
    <property type="gene ID" value="TraesPARA_EIv1.0_1068770"/>
</dbReference>
<dbReference type="RefSeq" id="XP_044352908.1">
    <property type="nucleotide sequence ID" value="XM_044496973.1"/>
</dbReference>
<reference evidence="2" key="2">
    <citation type="submission" date="2018-10" db="UniProtKB">
        <authorList>
            <consortium name="EnsemblPlants"/>
        </authorList>
    </citation>
    <scope>IDENTIFICATION</scope>
</reference>
<sequence>MAAAILQQAAGGALMGASSQAAADLACRAAVMAAPRLLGLMQRNYHSSAPRAPLHRPAVVGPATGSRLSSYDKYASQLKDEEEKMRTKKQLAVALMNDTPRSSGDGDHGEEVKSVSNLLSLLGASAPAPTNGPTADQLAKQLLNERRSLLEKKKNALLIELLNGDGHGREHKTAEVVAAARQLLDDLAAYEERRAHKTFSAELKGLQKMVEANRLKAEADNRSAMSSMDLVKAQVQSSNATIHSYRADVKRLEAGVAEARLEAKMAGEIVDSVKKIGERLEGKYGDLSKGVESVKGLSCFVFWCGALSGLSYYMNYYL</sequence>
<dbReference type="Gramene" id="TraesWEE_scaffold_047309_01G000300.1">
    <property type="protein sequence ID" value="TraesWEE_scaffold_047309_01G000300.1"/>
    <property type="gene ID" value="TraesWEE_scaffold_047309_01G000300"/>
</dbReference>